<dbReference type="Proteomes" id="UP000543556">
    <property type="component" value="Unassembled WGS sequence"/>
</dbReference>
<feature type="domain" description="HTH marR-type" evidence="1">
    <location>
        <begin position="1"/>
        <end position="130"/>
    </location>
</feature>
<dbReference type="AlphaFoldDB" id="A0A7Y7LYM9"/>
<dbReference type="InterPro" id="IPR036388">
    <property type="entry name" value="WH-like_DNA-bd_sf"/>
</dbReference>
<dbReference type="GO" id="GO:0003700">
    <property type="term" value="F:DNA-binding transcription factor activity"/>
    <property type="evidence" value="ECO:0007669"/>
    <property type="project" value="InterPro"/>
</dbReference>
<dbReference type="InterPro" id="IPR039422">
    <property type="entry name" value="MarR/SlyA-like"/>
</dbReference>
<dbReference type="InterPro" id="IPR036390">
    <property type="entry name" value="WH_DNA-bd_sf"/>
</dbReference>
<dbReference type="Pfam" id="PF12802">
    <property type="entry name" value="MarR_2"/>
    <property type="match status" value="1"/>
</dbReference>
<accession>A0A7Y7LYM9</accession>
<dbReference type="GO" id="GO:0006950">
    <property type="term" value="P:response to stress"/>
    <property type="evidence" value="ECO:0007669"/>
    <property type="project" value="TreeGrafter"/>
</dbReference>
<evidence type="ECO:0000313" key="2">
    <source>
        <dbReference type="EMBL" id="NVM95122.1"/>
    </source>
</evidence>
<evidence type="ECO:0000259" key="1">
    <source>
        <dbReference type="PROSITE" id="PS50995"/>
    </source>
</evidence>
<dbReference type="EMBL" id="JAAMFM010000011">
    <property type="protein sequence ID" value="NVM95122.1"/>
    <property type="molecule type" value="Genomic_DNA"/>
</dbReference>
<dbReference type="InterPro" id="IPR000835">
    <property type="entry name" value="HTH_MarR-typ"/>
</dbReference>
<dbReference type="PANTHER" id="PTHR33164">
    <property type="entry name" value="TRANSCRIPTIONAL REGULATOR, MARR FAMILY"/>
    <property type="match status" value="1"/>
</dbReference>
<sequence length="152" mass="16662">MRGFTYESDRYVERTAALHGLHRTDLNALGFLIRPSTPERPLTPGRLGEALNLSSPATTALVDRLERSGHVNRRRSQSDRRQVELAMTNHARDVGRALFTPLAQQLRGAAEKYTAPEIELVTRFLLDMTSATEAARNALTVPAAGTPDAPAS</sequence>
<gene>
    <name evidence="2" type="ORF">G6034_09365</name>
</gene>
<protein>
    <submittedName>
        <fullName evidence="2">MarR family transcriptional regulator</fullName>
    </submittedName>
</protein>
<reference evidence="2 3" key="1">
    <citation type="submission" date="2020-02" db="EMBL/GenBank/DDBJ databases">
        <title>Genome sequence of strain AETb3-4.</title>
        <authorList>
            <person name="Gao J."/>
            <person name="Zhang X."/>
        </authorList>
    </citation>
    <scope>NUCLEOTIDE SEQUENCE [LARGE SCALE GENOMIC DNA]</scope>
    <source>
        <strain evidence="2 3">AETb3-4</strain>
    </source>
</reference>
<proteinExistence type="predicted"/>
<organism evidence="2 3">
    <name type="scientific">Arthrobacter wenxiniae</name>
    <dbReference type="NCBI Taxonomy" id="2713570"/>
    <lineage>
        <taxon>Bacteria</taxon>
        <taxon>Bacillati</taxon>
        <taxon>Actinomycetota</taxon>
        <taxon>Actinomycetes</taxon>
        <taxon>Micrococcales</taxon>
        <taxon>Micrococcaceae</taxon>
        <taxon>Arthrobacter</taxon>
    </lineage>
</organism>
<dbReference type="PROSITE" id="PS50995">
    <property type="entry name" value="HTH_MARR_2"/>
    <property type="match status" value="1"/>
</dbReference>
<dbReference type="PANTHER" id="PTHR33164:SF106">
    <property type="entry name" value="TRANSCRIPTIONAL REGULATORY PROTEIN"/>
    <property type="match status" value="1"/>
</dbReference>
<dbReference type="SMART" id="SM00347">
    <property type="entry name" value="HTH_MARR"/>
    <property type="match status" value="1"/>
</dbReference>
<comment type="caution">
    <text evidence="2">The sequence shown here is derived from an EMBL/GenBank/DDBJ whole genome shotgun (WGS) entry which is preliminary data.</text>
</comment>
<name>A0A7Y7LYM9_9MICC</name>
<keyword evidence="3" id="KW-1185">Reference proteome</keyword>
<dbReference type="PRINTS" id="PR00598">
    <property type="entry name" value="HTHMARR"/>
</dbReference>
<dbReference type="SUPFAM" id="SSF46785">
    <property type="entry name" value="Winged helix' DNA-binding domain"/>
    <property type="match status" value="1"/>
</dbReference>
<dbReference type="Gene3D" id="1.10.10.10">
    <property type="entry name" value="Winged helix-like DNA-binding domain superfamily/Winged helix DNA-binding domain"/>
    <property type="match status" value="1"/>
</dbReference>
<evidence type="ECO:0000313" key="3">
    <source>
        <dbReference type="Proteomes" id="UP000543556"/>
    </source>
</evidence>